<evidence type="ECO:0000256" key="1">
    <source>
        <dbReference type="SAM" id="Phobius"/>
    </source>
</evidence>
<feature type="transmembrane region" description="Helical" evidence="1">
    <location>
        <begin position="137"/>
        <end position="160"/>
    </location>
</feature>
<keyword evidence="1" id="KW-1133">Transmembrane helix</keyword>
<organism evidence="2 3">
    <name type="scientific">Arsukibacterium indicum</name>
    <dbReference type="NCBI Taxonomy" id="2848612"/>
    <lineage>
        <taxon>Bacteria</taxon>
        <taxon>Pseudomonadati</taxon>
        <taxon>Pseudomonadota</taxon>
        <taxon>Gammaproteobacteria</taxon>
        <taxon>Chromatiales</taxon>
        <taxon>Chromatiaceae</taxon>
        <taxon>Arsukibacterium</taxon>
    </lineage>
</organism>
<evidence type="ECO:0000313" key="3">
    <source>
        <dbReference type="Proteomes" id="UP000704611"/>
    </source>
</evidence>
<sequence>MNAKQWFNWHSLTGVWTGLLLFIICWSGTFATLSNELDWLTNSNIRAQSTQPAQISLADAYDIVATARPTDKVSFANAPLAPGFNYDVVIETADGQWRHVYVDPVSGVIAGDSSYFTIQRFFRDYHRVLFGPFNRTFAAYMVFLLALPLLISIVSALYLYRHWWRKFFTLSWGRQRRANVASLHKLVGLWGLWFSLLIALTSVWYLYEALRSDVIDGKVAYMGAGSYAVKQLPALSNNQGDSLPLSQLLDKVQQLRPELQIRSVWFDNGYLQVNGQAGHVLVRDRANKVYVNPVNSDIVYNQNASDLSLYWRLSDTADPLHFGDFAGLISKVIWFVFGLLLSFMALSGSYMYLKRQLAKRQQLVYGKTLVILVSGTVLMLAGSIWAGYQAMLSYGVNSQLPNMPLATSSFLLGWTLLTLLIVVYWCYRLLGLYRQQ</sequence>
<dbReference type="PANTHER" id="PTHR34219:SF8">
    <property type="entry name" value="PEPSY DOMAIN-CONTAINING PROTEIN"/>
    <property type="match status" value="1"/>
</dbReference>
<reference evidence="2 3" key="1">
    <citation type="submission" date="2021-06" db="EMBL/GenBank/DDBJ databases">
        <title>Rheinheimera indica sp. nov., isolated from deep-sea sediment.</title>
        <authorList>
            <person name="Wang Z."/>
            <person name="Zhang X.-Y."/>
        </authorList>
    </citation>
    <scope>NUCLEOTIDE SEQUENCE [LARGE SCALE GENOMIC DNA]</scope>
    <source>
        <strain evidence="2 3">SM2107</strain>
    </source>
</reference>
<feature type="transmembrane region" description="Helical" evidence="1">
    <location>
        <begin position="186"/>
        <end position="207"/>
    </location>
</feature>
<dbReference type="RefSeq" id="WP_217668800.1">
    <property type="nucleotide sequence ID" value="NZ_JAHRID010000003.1"/>
</dbReference>
<proteinExistence type="predicted"/>
<dbReference type="PANTHER" id="PTHR34219">
    <property type="entry name" value="IRON-REGULATED INNER MEMBRANE PROTEIN-RELATED"/>
    <property type="match status" value="1"/>
</dbReference>
<protein>
    <submittedName>
        <fullName evidence="2">PepSY domain-containing protein</fullName>
    </submittedName>
</protein>
<feature type="transmembrane region" description="Helical" evidence="1">
    <location>
        <begin position="365"/>
        <end position="388"/>
    </location>
</feature>
<accession>A0ABS6MK23</accession>
<keyword evidence="3" id="KW-1185">Reference proteome</keyword>
<dbReference type="InterPro" id="IPR005625">
    <property type="entry name" value="PepSY-ass_TM"/>
</dbReference>
<dbReference type="EMBL" id="JAHRID010000003">
    <property type="protein sequence ID" value="MBV2129174.1"/>
    <property type="molecule type" value="Genomic_DNA"/>
</dbReference>
<feature type="transmembrane region" description="Helical" evidence="1">
    <location>
        <begin position="408"/>
        <end position="427"/>
    </location>
</feature>
<gene>
    <name evidence="2" type="ORF">KQY15_08720</name>
</gene>
<keyword evidence="1" id="KW-0472">Membrane</keyword>
<feature type="transmembrane region" description="Helical" evidence="1">
    <location>
        <begin position="332"/>
        <end position="353"/>
    </location>
</feature>
<comment type="caution">
    <text evidence="2">The sequence shown here is derived from an EMBL/GenBank/DDBJ whole genome shotgun (WGS) entry which is preliminary data.</text>
</comment>
<dbReference type="Pfam" id="PF03929">
    <property type="entry name" value="PepSY_TM"/>
    <property type="match status" value="1"/>
</dbReference>
<dbReference type="Proteomes" id="UP000704611">
    <property type="component" value="Unassembled WGS sequence"/>
</dbReference>
<name>A0ABS6MK23_9GAMM</name>
<keyword evidence="1" id="KW-0812">Transmembrane</keyword>
<feature type="transmembrane region" description="Helical" evidence="1">
    <location>
        <begin position="12"/>
        <end position="33"/>
    </location>
</feature>
<evidence type="ECO:0000313" key="2">
    <source>
        <dbReference type="EMBL" id="MBV2129174.1"/>
    </source>
</evidence>